<evidence type="ECO:0000313" key="2">
    <source>
        <dbReference type="EMBL" id="JAH19399.1"/>
    </source>
</evidence>
<proteinExistence type="predicted"/>
<reference evidence="2" key="1">
    <citation type="submission" date="2014-11" db="EMBL/GenBank/DDBJ databases">
        <authorList>
            <person name="Amaro Gonzalez C."/>
        </authorList>
    </citation>
    <scope>NUCLEOTIDE SEQUENCE</scope>
</reference>
<accession>A0A0E9QRE7</accession>
<dbReference type="AlphaFoldDB" id="A0A0E9QRE7"/>
<name>A0A0E9QRE7_ANGAN</name>
<organism evidence="2">
    <name type="scientific">Anguilla anguilla</name>
    <name type="common">European freshwater eel</name>
    <name type="synonym">Muraena anguilla</name>
    <dbReference type="NCBI Taxonomy" id="7936"/>
    <lineage>
        <taxon>Eukaryota</taxon>
        <taxon>Metazoa</taxon>
        <taxon>Chordata</taxon>
        <taxon>Craniata</taxon>
        <taxon>Vertebrata</taxon>
        <taxon>Euteleostomi</taxon>
        <taxon>Actinopterygii</taxon>
        <taxon>Neopterygii</taxon>
        <taxon>Teleostei</taxon>
        <taxon>Anguilliformes</taxon>
        <taxon>Anguillidae</taxon>
        <taxon>Anguilla</taxon>
    </lineage>
</organism>
<sequence length="22" mass="2361">MWYHKSGTTPGASNATSSTYRG</sequence>
<dbReference type="EMBL" id="GBXM01089178">
    <property type="protein sequence ID" value="JAH19399.1"/>
    <property type="molecule type" value="Transcribed_RNA"/>
</dbReference>
<evidence type="ECO:0000256" key="1">
    <source>
        <dbReference type="SAM" id="MobiDB-lite"/>
    </source>
</evidence>
<reference evidence="2" key="2">
    <citation type="journal article" date="2015" name="Fish Shellfish Immunol.">
        <title>Early steps in the European eel (Anguilla anguilla)-Vibrio vulnificus interaction in the gills: Role of the RtxA13 toxin.</title>
        <authorList>
            <person name="Callol A."/>
            <person name="Pajuelo D."/>
            <person name="Ebbesson L."/>
            <person name="Teles M."/>
            <person name="MacKenzie S."/>
            <person name="Amaro C."/>
        </authorList>
    </citation>
    <scope>NUCLEOTIDE SEQUENCE</scope>
</reference>
<protein>
    <submittedName>
        <fullName evidence="2">Uncharacterized protein</fullName>
    </submittedName>
</protein>
<feature type="region of interest" description="Disordered" evidence="1">
    <location>
        <begin position="1"/>
        <end position="22"/>
    </location>
</feature>